<proteinExistence type="predicted"/>
<dbReference type="InParanoid" id="A0A0M8K851"/>
<sequence length="54" mass="6162">MDNAAQRKNATERGSWDKGVFQLCDKQRMQAETTSRGVSPLHVASAQSWVLFHW</sequence>
<dbReference type="Proteomes" id="UP000037784">
    <property type="component" value="Unassembled WGS sequence"/>
</dbReference>
<evidence type="ECO:0000313" key="1">
    <source>
        <dbReference type="EMBL" id="GAP63715.1"/>
    </source>
</evidence>
<comment type="caution">
    <text evidence="1">The sequence shown here is derived from an EMBL/GenBank/DDBJ whole genome shotgun (WGS) entry which is preliminary data.</text>
</comment>
<reference evidence="1 2" key="1">
    <citation type="journal article" date="2015" name="Genome Announc.">
        <title>Draft Genome Sequence of a Heterotrophic Facultative Anaerobic Thermophilic Bacterium, Ardenticatena maritima Strain 110ST.</title>
        <authorList>
            <person name="Kawaichi S."/>
            <person name="Yoshida T."/>
            <person name="Sako Y."/>
            <person name="Nakamura R."/>
        </authorList>
    </citation>
    <scope>NUCLEOTIDE SEQUENCE [LARGE SCALE GENOMIC DNA]</scope>
    <source>
        <strain evidence="1 2">110S</strain>
    </source>
</reference>
<keyword evidence="2" id="KW-1185">Reference proteome</keyword>
<name>A0A0M8K851_9CHLR</name>
<evidence type="ECO:0000313" key="2">
    <source>
        <dbReference type="Proteomes" id="UP000037784"/>
    </source>
</evidence>
<reference evidence="2" key="2">
    <citation type="submission" date="2015-08" db="EMBL/GenBank/DDBJ databases">
        <title>Draft Genome Sequence of a Heterotrophic Facultative Anaerobic Bacterium Ardenticatena maritima Strain 110S.</title>
        <authorList>
            <person name="Kawaichi S."/>
            <person name="Yoshida T."/>
            <person name="Sako Y."/>
            <person name="Nakamura R."/>
        </authorList>
    </citation>
    <scope>NUCLEOTIDE SEQUENCE [LARGE SCALE GENOMIC DNA]</scope>
    <source>
        <strain evidence="2">110S</strain>
    </source>
</reference>
<gene>
    <name evidence="1" type="ORF">ARMA_2137</name>
</gene>
<organism evidence="1 2">
    <name type="scientific">Ardenticatena maritima</name>
    <dbReference type="NCBI Taxonomy" id="872965"/>
    <lineage>
        <taxon>Bacteria</taxon>
        <taxon>Bacillati</taxon>
        <taxon>Chloroflexota</taxon>
        <taxon>Ardenticatenia</taxon>
        <taxon>Ardenticatenales</taxon>
        <taxon>Ardenticatenaceae</taxon>
        <taxon>Ardenticatena</taxon>
    </lineage>
</organism>
<protein>
    <submittedName>
        <fullName evidence="1">Uncharacterized protein</fullName>
    </submittedName>
</protein>
<dbReference type="AlphaFoldDB" id="A0A0M8K851"/>
<dbReference type="EMBL" id="BBZA01000182">
    <property type="protein sequence ID" value="GAP63715.1"/>
    <property type="molecule type" value="Genomic_DNA"/>
</dbReference>
<accession>A0A0M8K851</accession>